<gene>
    <name evidence="3" type="ORF">SAMN04488112_12345</name>
</gene>
<feature type="region of interest" description="Disordered" evidence="1">
    <location>
        <begin position="64"/>
        <end position="121"/>
    </location>
</feature>
<proteinExistence type="predicted"/>
<keyword evidence="2" id="KW-0472">Membrane</keyword>
<dbReference type="Proteomes" id="UP000199387">
    <property type="component" value="Unassembled WGS sequence"/>
</dbReference>
<sequence>MQKAYVLQEVGKPPIEITFRGFNMNKRSGWTLLFGLLVAGAAIWMLFPKLRQWRGEGADVFDPMKAMDPLRNVGKSPSQPESPIPGRGDQEEERKYILLNERRAAKKRGHSAGEDGSMENQ</sequence>
<name>A0A1G6QRL9_9BACL</name>
<keyword evidence="2" id="KW-1133">Transmembrane helix</keyword>
<dbReference type="AlphaFoldDB" id="A0A1G6QRL9"/>
<evidence type="ECO:0000313" key="3">
    <source>
        <dbReference type="EMBL" id="SDC94933.1"/>
    </source>
</evidence>
<feature type="compositionally biased region" description="Basic and acidic residues" evidence="1">
    <location>
        <begin position="88"/>
        <end position="103"/>
    </location>
</feature>
<keyword evidence="2" id="KW-0812">Transmembrane</keyword>
<dbReference type="EMBL" id="FMZA01000023">
    <property type="protein sequence ID" value="SDC94933.1"/>
    <property type="molecule type" value="Genomic_DNA"/>
</dbReference>
<evidence type="ECO:0000313" key="4">
    <source>
        <dbReference type="Proteomes" id="UP000199387"/>
    </source>
</evidence>
<accession>A0A1G6QRL9</accession>
<feature type="transmembrane region" description="Helical" evidence="2">
    <location>
        <begin position="29"/>
        <end position="47"/>
    </location>
</feature>
<organism evidence="3 4">
    <name type="scientific">Melghirimyces thermohalophilus</name>
    <dbReference type="NCBI Taxonomy" id="1236220"/>
    <lineage>
        <taxon>Bacteria</taxon>
        <taxon>Bacillati</taxon>
        <taxon>Bacillota</taxon>
        <taxon>Bacilli</taxon>
        <taxon>Bacillales</taxon>
        <taxon>Thermoactinomycetaceae</taxon>
        <taxon>Melghirimyces</taxon>
    </lineage>
</organism>
<evidence type="ECO:0000256" key="1">
    <source>
        <dbReference type="SAM" id="MobiDB-lite"/>
    </source>
</evidence>
<reference evidence="3 4" key="1">
    <citation type="submission" date="2016-10" db="EMBL/GenBank/DDBJ databases">
        <authorList>
            <person name="de Groot N.N."/>
        </authorList>
    </citation>
    <scope>NUCLEOTIDE SEQUENCE [LARGE SCALE GENOMIC DNA]</scope>
    <source>
        <strain evidence="3 4">DSM 45514</strain>
    </source>
</reference>
<keyword evidence="4" id="KW-1185">Reference proteome</keyword>
<evidence type="ECO:0000256" key="2">
    <source>
        <dbReference type="SAM" id="Phobius"/>
    </source>
</evidence>
<protein>
    <submittedName>
        <fullName evidence="3">Uncharacterized protein</fullName>
    </submittedName>
</protein>